<keyword evidence="2" id="KW-1185">Reference proteome</keyword>
<evidence type="ECO:0000313" key="2">
    <source>
        <dbReference type="Proteomes" id="UP000187203"/>
    </source>
</evidence>
<comment type="caution">
    <text evidence="1">The sequence shown here is derived from an EMBL/GenBank/DDBJ whole genome shotgun (WGS) entry which is preliminary data.</text>
</comment>
<accession>A0A1R3HR83</accession>
<dbReference type="Proteomes" id="UP000187203">
    <property type="component" value="Unassembled WGS sequence"/>
</dbReference>
<protein>
    <submittedName>
        <fullName evidence="1">Metal abc transporter</fullName>
    </submittedName>
</protein>
<organism evidence="1 2">
    <name type="scientific">Corchorus olitorius</name>
    <dbReference type="NCBI Taxonomy" id="93759"/>
    <lineage>
        <taxon>Eukaryota</taxon>
        <taxon>Viridiplantae</taxon>
        <taxon>Streptophyta</taxon>
        <taxon>Embryophyta</taxon>
        <taxon>Tracheophyta</taxon>
        <taxon>Spermatophyta</taxon>
        <taxon>Magnoliopsida</taxon>
        <taxon>eudicotyledons</taxon>
        <taxon>Gunneridae</taxon>
        <taxon>Pentapetalae</taxon>
        <taxon>rosids</taxon>
        <taxon>malvids</taxon>
        <taxon>Malvales</taxon>
        <taxon>Malvaceae</taxon>
        <taxon>Grewioideae</taxon>
        <taxon>Apeibeae</taxon>
        <taxon>Corchorus</taxon>
    </lineage>
</organism>
<reference evidence="2" key="1">
    <citation type="submission" date="2013-09" db="EMBL/GenBank/DDBJ databases">
        <title>Corchorus olitorius genome sequencing.</title>
        <authorList>
            <person name="Alam M."/>
            <person name="Haque M.S."/>
            <person name="Islam M.S."/>
            <person name="Emdad E.M."/>
            <person name="Islam M.M."/>
            <person name="Ahmed B."/>
            <person name="Halim A."/>
            <person name="Hossen Q.M.M."/>
            <person name="Hossain M.Z."/>
            <person name="Ahmed R."/>
            <person name="Khan M.M."/>
            <person name="Islam R."/>
            <person name="Rashid M.M."/>
            <person name="Khan S.A."/>
            <person name="Rahman M.S."/>
            <person name="Alam M."/>
            <person name="Yahiya A.S."/>
            <person name="Khan M.S."/>
            <person name="Azam M.S."/>
            <person name="Haque T."/>
            <person name="Lashkar M.Z.H."/>
            <person name="Akhand A.I."/>
            <person name="Morshed G."/>
            <person name="Roy S."/>
            <person name="Uddin K.S."/>
            <person name="Rabeya T."/>
            <person name="Hossain A.S."/>
            <person name="Chowdhury A."/>
            <person name="Snigdha A.R."/>
            <person name="Mortoza M.S."/>
            <person name="Matin S.A."/>
            <person name="Hoque S.M.E."/>
            <person name="Islam M.K."/>
            <person name="Roy D.K."/>
            <person name="Haider R."/>
            <person name="Moosa M.M."/>
            <person name="Elias S.M."/>
            <person name="Hasan A.M."/>
            <person name="Jahan S."/>
            <person name="Shafiuddin M."/>
            <person name="Mahmood N."/>
            <person name="Shommy N.S."/>
        </authorList>
    </citation>
    <scope>NUCLEOTIDE SEQUENCE [LARGE SCALE GENOMIC DNA]</scope>
    <source>
        <strain evidence="2">cv. O-4</strain>
    </source>
</reference>
<evidence type="ECO:0000313" key="1">
    <source>
        <dbReference type="EMBL" id="OMO72916.1"/>
    </source>
</evidence>
<dbReference type="EMBL" id="AWUE01019543">
    <property type="protein sequence ID" value="OMO72916.1"/>
    <property type="molecule type" value="Genomic_DNA"/>
</dbReference>
<gene>
    <name evidence="1" type="ORF">COLO4_27394</name>
</gene>
<name>A0A1R3HR83_9ROSI</name>
<proteinExistence type="predicted"/>
<dbReference type="AlphaFoldDB" id="A0A1R3HR83"/>
<sequence length="137" mass="15023">MKINDRGSSFIAFVTAKGEAARFVQWHGSMYAAILFIGITSATTVEPFNSIEGIFEADVAFGLGTSNLTNAQVRSRVVKALDAVGMAASREWNKCARQEDEKRLRLKVDLITMKLIAPSKNHSKIHFVAKGMFNNSG</sequence>
<dbReference type="OrthoDB" id="6500128at2759"/>